<keyword evidence="3" id="KW-1185">Reference proteome</keyword>
<dbReference type="Proteomes" id="UP000272942">
    <property type="component" value="Unassembled WGS sequence"/>
</dbReference>
<evidence type="ECO:0000313" key="2">
    <source>
        <dbReference type="EMBL" id="VDP89486.1"/>
    </source>
</evidence>
<evidence type="ECO:0000256" key="1">
    <source>
        <dbReference type="SAM" id="MobiDB-lite"/>
    </source>
</evidence>
<evidence type="ECO:0000313" key="3">
    <source>
        <dbReference type="Proteomes" id="UP000272942"/>
    </source>
</evidence>
<protein>
    <submittedName>
        <fullName evidence="2 4">Uncharacterized protein</fullName>
    </submittedName>
</protein>
<accession>A0A183AZ38</accession>
<evidence type="ECO:0000313" key="4">
    <source>
        <dbReference type="WBParaSite" id="ECPE_0001225901-mRNA-1"/>
    </source>
</evidence>
<dbReference type="EMBL" id="UZAN01052426">
    <property type="protein sequence ID" value="VDP89486.1"/>
    <property type="molecule type" value="Genomic_DNA"/>
</dbReference>
<reference evidence="4" key="1">
    <citation type="submission" date="2016-06" db="UniProtKB">
        <authorList>
            <consortium name="WormBaseParasite"/>
        </authorList>
    </citation>
    <scope>IDENTIFICATION</scope>
</reference>
<dbReference type="AlphaFoldDB" id="A0A183AZ38"/>
<feature type="compositionally biased region" description="Polar residues" evidence="1">
    <location>
        <begin position="105"/>
        <end position="120"/>
    </location>
</feature>
<name>A0A183AZ38_9TREM</name>
<dbReference type="OrthoDB" id="756370at2759"/>
<feature type="region of interest" description="Disordered" evidence="1">
    <location>
        <begin position="105"/>
        <end position="130"/>
    </location>
</feature>
<proteinExistence type="predicted"/>
<dbReference type="WBParaSite" id="ECPE_0001225901-mRNA-1">
    <property type="protein sequence ID" value="ECPE_0001225901-mRNA-1"/>
    <property type="gene ID" value="ECPE_0001225901"/>
</dbReference>
<sequence>MMSFGCFLQTTAITNREVRRCFVNSKLPNTQKKITELALAPLDYSLLVVGAVGGLIEVLRPDSILTCLHQFSVLNPTLSTADSAVSYHLTGVCLVPRPNWLTGSQPITDLSDNRSTQSAGRPSDPDNALAHKGPCDIEPFKRHFGWLLDDVVRLRLPAINELTDTRVEMADIYLDDFHSAHVGEIHEPPHSETKNLLEQIDKLNSTNRELFHQLMNRELLG</sequence>
<gene>
    <name evidence="2" type="ORF">ECPE_LOCUS12223</name>
</gene>
<organism evidence="4">
    <name type="scientific">Echinostoma caproni</name>
    <dbReference type="NCBI Taxonomy" id="27848"/>
    <lineage>
        <taxon>Eukaryota</taxon>
        <taxon>Metazoa</taxon>
        <taxon>Spiralia</taxon>
        <taxon>Lophotrochozoa</taxon>
        <taxon>Platyhelminthes</taxon>
        <taxon>Trematoda</taxon>
        <taxon>Digenea</taxon>
        <taxon>Plagiorchiida</taxon>
        <taxon>Echinostomata</taxon>
        <taxon>Echinostomatoidea</taxon>
        <taxon>Echinostomatidae</taxon>
        <taxon>Echinostoma</taxon>
    </lineage>
</organism>
<reference evidence="2 3" key="2">
    <citation type="submission" date="2018-11" db="EMBL/GenBank/DDBJ databases">
        <authorList>
            <consortium name="Pathogen Informatics"/>
        </authorList>
    </citation>
    <scope>NUCLEOTIDE SEQUENCE [LARGE SCALE GENOMIC DNA]</scope>
    <source>
        <strain evidence="2 3">Egypt</strain>
    </source>
</reference>